<organism evidence="13 14">
    <name type="scientific">Paenibacillus odorifer</name>
    <dbReference type="NCBI Taxonomy" id="189426"/>
    <lineage>
        <taxon>Bacteria</taxon>
        <taxon>Bacillati</taxon>
        <taxon>Bacillota</taxon>
        <taxon>Bacilli</taxon>
        <taxon>Bacillales</taxon>
        <taxon>Paenibacillaceae</taxon>
        <taxon>Paenibacillus</taxon>
    </lineage>
</organism>
<evidence type="ECO:0000313" key="13">
    <source>
        <dbReference type="EMBL" id="OMD37537.1"/>
    </source>
</evidence>
<evidence type="ECO:0000259" key="12">
    <source>
        <dbReference type="Pfam" id="PF21654"/>
    </source>
</evidence>
<proteinExistence type="predicted"/>
<keyword evidence="1 13" id="KW-0808">Transferase</keyword>
<dbReference type="GO" id="GO:0009117">
    <property type="term" value="P:nucleotide metabolic process"/>
    <property type="evidence" value="ECO:0007669"/>
    <property type="project" value="UniProtKB-KW"/>
</dbReference>
<evidence type="ECO:0000256" key="5">
    <source>
        <dbReference type="ARBA" id="ARBA00022840"/>
    </source>
</evidence>
<keyword evidence="6" id="KW-0460">Magnesium</keyword>
<dbReference type="GO" id="GO:0016779">
    <property type="term" value="F:nucleotidyltransferase activity"/>
    <property type="evidence" value="ECO:0007669"/>
    <property type="project" value="UniProtKB-KW"/>
</dbReference>
<evidence type="ECO:0000256" key="8">
    <source>
        <dbReference type="ARBA" id="ARBA00023118"/>
    </source>
</evidence>
<name>A0A1R0XRG7_9BACL</name>
<dbReference type="GO" id="GO:0051607">
    <property type="term" value="P:defense response to virus"/>
    <property type="evidence" value="ECO:0007669"/>
    <property type="project" value="UniProtKB-KW"/>
</dbReference>
<evidence type="ECO:0000313" key="14">
    <source>
        <dbReference type="Proteomes" id="UP000187439"/>
    </source>
</evidence>
<feature type="domain" description="Cyclic GMP-AMP synthase DncV-like nucleotidyltransferase" evidence="12">
    <location>
        <begin position="58"/>
        <end position="137"/>
    </location>
</feature>
<feature type="domain" description="Adenylyl/Guanylyl and SMODS C-terminal sensor" evidence="11">
    <location>
        <begin position="328"/>
        <end position="453"/>
    </location>
</feature>
<comment type="caution">
    <text evidence="13">The sequence shown here is derived from an EMBL/GenBank/DDBJ whole genome shotgun (WGS) entry which is preliminary data.</text>
</comment>
<evidence type="ECO:0000256" key="1">
    <source>
        <dbReference type="ARBA" id="ARBA00022679"/>
    </source>
</evidence>
<evidence type="ECO:0000259" key="11">
    <source>
        <dbReference type="Pfam" id="PF18134"/>
    </source>
</evidence>
<accession>A0A1R0XRG7</accession>
<keyword evidence="2" id="KW-0548">Nucleotidyltransferase</keyword>
<keyword evidence="4" id="KW-0547">Nucleotide-binding</keyword>
<evidence type="ECO:0000256" key="6">
    <source>
        <dbReference type="ARBA" id="ARBA00022842"/>
    </source>
</evidence>
<comment type="catalytic activity">
    <reaction evidence="10">
        <text>GTP + ATP = 3',3'-cGAMP + 2 diphosphate</text>
        <dbReference type="Rhea" id="RHEA:35647"/>
        <dbReference type="ChEBI" id="CHEBI:30616"/>
        <dbReference type="ChEBI" id="CHEBI:33019"/>
        <dbReference type="ChEBI" id="CHEBI:37565"/>
        <dbReference type="ChEBI" id="CHEBI:71501"/>
    </reaction>
    <physiologicalReaction direction="left-to-right" evidence="10">
        <dbReference type="Rhea" id="RHEA:35648"/>
    </physiologicalReaction>
</comment>
<keyword evidence="5" id="KW-0067">ATP-binding</keyword>
<dbReference type="Pfam" id="PF21654">
    <property type="entry name" value="DncV-like_NTFase"/>
    <property type="match status" value="1"/>
</dbReference>
<protein>
    <recommendedName>
        <fullName evidence="9">Cyclic GMP-AMP synthase</fullName>
    </recommendedName>
</protein>
<keyword evidence="3" id="KW-0479">Metal-binding</keyword>
<dbReference type="GO" id="GO:0046872">
    <property type="term" value="F:metal ion binding"/>
    <property type="evidence" value="ECO:0007669"/>
    <property type="project" value="UniProtKB-KW"/>
</dbReference>
<dbReference type="InterPro" id="IPR048445">
    <property type="entry name" value="DncV-like_NTFase"/>
</dbReference>
<evidence type="ECO:0000256" key="10">
    <source>
        <dbReference type="ARBA" id="ARBA00048304"/>
    </source>
</evidence>
<dbReference type="EMBL" id="MPTC01000022">
    <property type="protein sequence ID" value="OMD37537.1"/>
    <property type="molecule type" value="Genomic_DNA"/>
</dbReference>
<dbReference type="InterPro" id="IPR040511">
    <property type="entry name" value="AGS_C"/>
</dbReference>
<dbReference type="GO" id="GO:0005524">
    <property type="term" value="F:ATP binding"/>
    <property type="evidence" value="ECO:0007669"/>
    <property type="project" value="UniProtKB-KW"/>
</dbReference>
<keyword evidence="8" id="KW-0051">Antiviral defense</keyword>
<dbReference type="Pfam" id="PF18134">
    <property type="entry name" value="AGS_C"/>
    <property type="match status" value="1"/>
</dbReference>
<sequence>MYDMSKKFNTFYKKFVILQKSEKDTLFQKKKLNIKRLNEGLADYNAENGTEIKLAENIVQGSVAMSTVTQNENNEYDIDVAIIFEKDKLPEGTIATKNIIVKALKKKCTNFKVEPFAKTNCVRIVYNDGYHIDFAIYRRFKDEEDNYKYEHCGSDWRPRDPKAITKWFLDQNKHHNYHLREVVRLLKMFSKSRETWVNMPGGLIQSVLADEKIQTAYSRVDERFYYSIVEIRNRLEDHTEVDNPTDSQHSLKLVGSDNQKMKNLCSRLTNKIKDLDILFDSKCDEKQAFKAWYDFFNHSYWTNLIQEDAVAKSLSTFAAEDELYDFRETEEFVDNIFSIDIRYQLDLNCKVKNRDSFVGWLDNILSRRDLLLPGYQLYFSGSTNTPAPYNIYWKVKNQGDLAKKNDCVRGQIIQTDKLTHYEETNFRGNHFVECYIIKDGICVARKKIMVPIRVS</sequence>
<gene>
    <name evidence="13" type="ORF">BSK52_21320</name>
</gene>
<evidence type="ECO:0000256" key="4">
    <source>
        <dbReference type="ARBA" id="ARBA00022741"/>
    </source>
</evidence>
<dbReference type="AlphaFoldDB" id="A0A1R0XRG7"/>
<dbReference type="Proteomes" id="UP000187439">
    <property type="component" value="Unassembled WGS sequence"/>
</dbReference>
<evidence type="ECO:0000256" key="9">
    <source>
        <dbReference type="ARBA" id="ARBA00044145"/>
    </source>
</evidence>
<dbReference type="OrthoDB" id="7572058at2"/>
<reference evidence="13 14" key="1">
    <citation type="submission" date="2016-10" db="EMBL/GenBank/DDBJ databases">
        <title>Paenibacillus species isolates.</title>
        <authorList>
            <person name="Beno S.M."/>
        </authorList>
    </citation>
    <scope>NUCLEOTIDE SEQUENCE [LARGE SCALE GENOMIC DNA]</scope>
    <source>
        <strain evidence="13 14">FSL H7-0710</strain>
    </source>
</reference>
<evidence type="ECO:0000256" key="3">
    <source>
        <dbReference type="ARBA" id="ARBA00022723"/>
    </source>
</evidence>
<keyword evidence="7" id="KW-0546">Nucleotide metabolism</keyword>
<evidence type="ECO:0000256" key="2">
    <source>
        <dbReference type="ARBA" id="ARBA00022695"/>
    </source>
</evidence>
<evidence type="ECO:0000256" key="7">
    <source>
        <dbReference type="ARBA" id="ARBA00023080"/>
    </source>
</evidence>